<dbReference type="InterPro" id="IPR012347">
    <property type="entry name" value="Ferritin-like"/>
</dbReference>
<dbReference type="Gene3D" id="1.20.1260.10">
    <property type="match status" value="1"/>
</dbReference>
<organism evidence="1 2">
    <name type="scientific">Paenibacillus flagellatus</name>
    <dbReference type="NCBI Taxonomy" id="2211139"/>
    <lineage>
        <taxon>Bacteria</taxon>
        <taxon>Bacillati</taxon>
        <taxon>Bacillota</taxon>
        <taxon>Bacilli</taxon>
        <taxon>Bacillales</taxon>
        <taxon>Paenibacillaceae</taxon>
        <taxon>Paenibacillus</taxon>
    </lineage>
</organism>
<dbReference type="Pfam" id="PF11553">
    <property type="entry name" value="DUF3231"/>
    <property type="match status" value="1"/>
</dbReference>
<evidence type="ECO:0000313" key="1">
    <source>
        <dbReference type="EMBL" id="PYI56503.1"/>
    </source>
</evidence>
<accession>A0A2V5KEG7</accession>
<dbReference type="OrthoDB" id="1934429at2"/>
<protein>
    <recommendedName>
        <fullName evidence="3">DUF3231 domain-containing protein</fullName>
    </recommendedName>
</protein>
<keyword evidence="2" id="KW-1185">Reference proteome</keyword>
<evidence type="ECO:0000313" key="2">
    <source>
        <dbReference type="Proteomes" id="UP000247476"/>
    </source>
</evidence>
<reference evidence="1 2" key="1">
    <citation type="submission" date="2018-05" db="EMBL/GenBank/DDBJ databases">
        <title>Paenibacillus flagellatus sp. nov., isolated from selenium mineral soil.</title>
        <authorList>
            <person name="Dai X."/>
        </authorList>
    </citation>
    <scope>NUCLEOTIDE SEQUENCE [LARGE SCALE GENOMIC DNA]</scope>
    <source>
        <strain evidence="1 2">DXL2</strain>
    </source>
</reference>
<evidence type="ECO:0008006" key="3">
    <source>
        <dbReference type="Google" id="ProtNLM"/>
    </source>
</evidence>
<comment type="caution">
    <text evidence="1">The sequence shown here is derived from an EMBL/GenBank/DDBJ whole genome shotgun (WGS) entry which is preliminary data.</text>
</comment>
<name>A0A2V5KEG7_9BACL</name>
<dbReference type="AlphaFoldDB" id="A0A2V5KEG7"/>
<gene>
    <name evidence="1" type="ORF">DLM86_05895</name>
</gene>
<dbReference type="EMBL" id="QJVJ01000002">
    <property type="protein sequence ID" value="PYI56503.1"/>
    <property type="molecule type" value="Genomic_DNA"/>
</dbReference>
<dbReference type="InterPro" id="IPR021617">
    <property type="entry name" value="DUF3231"/>
</dbReference>
<dbReference type="Proteomes" id="UP000247476">
    <property type="component" value="Unassembled WGS sequence"/>
</dbReference>
<sequence>MVNVFEAAIDVIKDWIDDEPKDPLHVGEVMGCWIYLGGLEEAASMVQAGLNTTTDGDLVHALKQDQQLGEDQRKRLTDFMIREGISLPPASETKPKSNPNDIPLGVKLTDDEIANGLSIKIASLIMNAAAGATQSIRNDVGLMFAQFQAEKMAFGASLKALMRKRGWIKIPPYYYPPGRPGQSS</sequence>
<proteinExistence type="predicted"/>